<comment type="similarity">
    <text evidence="3">Belongs to the TRAFAC class translation factor GTPase superfamily. Bms1-like GTPase family. TSR1 subfamily.</text>
</comment>
<keyword evidence="1" id="KW-1015">Disulfide bond</keyword>
<feature type="chain" id="PRO_5042140777" description="Pre-rRNA-processing protein TSR1 homolog" evidence="5">
    <location>
        <begin position="22"/>
        <end position="1208"/>
    </location>
</feature>
<evidence type="ECO:0000259" key="6">
    <source>
        <dbReference type="PROSITE" id="PS50015"/>
    </source>
</evidence>
<evidence type="ECO:0000313" key="7">
    <source>
        <dbReference type="Proteomes" id="UP000035681"/>
    </source>
</evidence>
<feature type="signal peptide" evidence="5">
    <location>
        <begin position="1"/>
        <end position="21"/>
    </location>
</feature>
<dbReference type="InterPro" id="IPR007034">
    <property type="entry name" value="BMS1_TSR1_C"/>
</dbReference>
<sequence>MLKFSTSLILFLSILNSLSYGQENYYNVCKLEVINAQKVFVNMIHERIKIEKNKREKRIKTFFENTDPIIDDSAPTSQVPDCPYAPNTTIFPNPTSSNDINYQKEQLFNKFIIPNFLNVPIGDDPFVFYLEKLQSYIQDVEGICNGPEFKGFDSVTDKQVLGFLGVLSINHANHVCPICQKFTQHIRSILKPTLLTVSDKSSLHIIQYLYQHIPENDDLCSILLPGCHEQFLNKNSSGTRATACLECPLCMTGTTVLEHTVFFNQPVVNGIHSFLNSSIFHNLCAELCHMGPTSLFPHGVSYSGCRNSMSNFYTFTINALKNILIPNNFCSLEINVCKPGETPNILTCLKDLCLDGLPKIMQEICKIIPSDPTEAAYFIGLKPRPEDDEKQRHIIDFFDKLSFGYFKFDKYFLYLVFVVKIFFFMARIGHRPGGFNLPKKKHNSGRHRTKGEINRTQTGRVDVKLSLKKHKALIGRNQRRLIAKEHRLIHRNQISAEKQLKGYKCAAIVTVISFDFEFKVDKLIESIVSHEDIEYKFNPSNTILYTKLKRFQNAQLGFMIPEYGNIDAVFNCLKASDILMIIWPGNGDISETQKDFIRYVKAFGVPSVIHFTPSPTNHKEKSQNKQILDKVISNWALGEEKFHYLDIKDIYNFLRLIKDHKKKPMAIQVKRSYLIADDISVIGDTEDYITAIKCVIRGAPLNPQRLLSLQGVGNFQIVKIVETDSLWNTKDSSFEFNPKPGKREWIADNDKQEDLQESIIPDPMEGEQTWPSRDDYEIVKKSNEIIDDTKKKISIKVPKGTSDYQAAWFVNDDDEEEEEMNDEEMDECMSEGGSWEPTDVNEEEDTKIIPDDNATIFMDDQDMEYDNEAYDIYKDARSHANFPDEIETPKDIPARQRFQKYRGLKSFKNAKWDPKENLPFDYARIFKISNYLQTRKVINKEIENDFNDEKLAVPLGTTCIIFLRNAPIHIFDRFVEGAPLVMYQLLRHEQKMSVMNIVLKRVQGFDDIVKNKARMVFQVGFRKFAAEPIFSQHTNGDKFKMERFMPDEGTFVATIYAPITFTPCPVVAYVEMDDGRYRLAATGSVLDLNPDRIILKRTVLSGHPFKINKRSVVCRYMFFNKEDIDYFKPLELWTPSGARGHIKESLGTHGLFKCTFDKQLTAMDVILLNLYKRVYPKWNLDQCIPPAKWTLSNYPHGIIPFNALKTSK</sequence>
<dbReference type="GO" id="GO:0030688">
    <property type="term" value="C:preribosome, small subunit precursor"/>
    <property type="evidence" value="ECO:0007669"/>
    <property type="project" value="TreeGrafter"/>
</dbReference>
<dbReference type="WBParaSite" id="TCONS_00010969.p1">
    <property type="protein sequence ID" value="TCONS_00010969.p1"/>
    <property type="gene ID" value="XLOC_004864"/>
</dbReference>
<dbReference type="GO" id="GO:0003924">
    <property type="term" value="F:GTPase activity"/>
    <property type="evidence" value="ECO:0007669"/>
    <property type="project" value="TreeGrafter"/>
</dbReference>
<dbReference type="GO" id="GO:0000462">
    <property type="term" value="P:maturation of SSU-rRNA from tricistronic rRNA transcript (SSU-rRNA, 5.8S rRNA, LSU-rRNA)"/>
    <property type="evidence" value="ECO:0007669"/>
    <property type="project" value="TreeGrafter"/>
</dbReference>
<evidence type="ECO:0000256" key="3">
    <source>
        <dbReference type="ARBA" id="ARBA00038288"/>
    </source>
</evidence>
<keyword evidence="7" id="KW-1185">Reference proteome</keyword>
<dbReference type="PANTHER" id="PTHR12858">
    <property type="entry name" value="RIBOSOME BIOGENESIS PROTEIN"/>
    <property type="match status" value="1"/>
</dbReference>
<dbReference type="GO" id="GO:0034511">
    <property type="term" value="F:U3 snoRNA binding"/>
    <property type="evidence" value="ECO:0007669"/>
    <property type="project" value="TreeGrafter"/>
</dbReference>
<dbReference type="GO" id="GO:0005525">
    <property type="term" value="F:GTP binding"/>
    <property type="evidence" value="ECO:0007669"/>
    <property type="project" value="TreeGrafter"/>
</dbReference>
<accession>A0AAF5DEM7</accession>
<dbReference type="Pfam" id="PF22298">
    <property type="entry name" value="Tsr1_G-like"/>
    <property type="match status" value="1"/>
</dbReference>
<proteinExistence type="inferred from homology"/>
<dbReference type="PROSITE" id="PS50015">
    <property type="entry name" value="SAP_B"/>
    <property type="match status" value="1"/>
</dbReference>
<feature type="domain" description="Saposin B-type" evidence="6">
    <location>
        <begin position="243"/>
        <end position="341"/>
    </location>
</feature>
<keyword evidence="5" id="KW-0732">Signal</keyword>
<evidence type="ECO:0000313" key="8">
    <source>
        <dbReference type="WBParaSite" id="TCONS_00010969.p1"/>
    </source>
</evidence>
<dbReference type="SMART" id="SM00785">
    <property type="entry name" value="AARP2CN"/>
    <property type="match status" value="1"/>
</dbReference>
<dbReference type="Proteomes" id="UP000035681">
    <property type="component" value="Unplaced"/>
</dbReference>
<evidence type="ECO:0000256" key="2">
    <source>
        <dbReference type="ARBA" id="ARBA00037087"/>
    </source>
</evidence>
<name>A0AAF5DEM7_STRER</name>
<protein>
    <recommendedName>
        <fullName evidence="4">Pre-rRNA-processing protein TSR1 homolog</fullName>
    </recommendedName>
</protein>
<dbReference type="SMART" id="SM01362">
    <property type="entry name" value="DUF663"/>
    <property type="match status" value="1"/>
</dbReference>
<comment type="function">
    <text evidence="2">Required during maturation of the 40S ribosomal subunit in the nucleolus.</text>
</comment>
<dbReference type="GO" id="GO:0005634">
    <property type="term" value="C:nucleus"/>
    <property type="evidence" value="ECO:0007669"/>
    <property type="project" value="InterPro"/>
</dbReference>
<dbReference type="Pfam" id="PF08142">
    <property type="entry name" value="AARP2CN"/>
    <property type="match status" value="1"/>
</dbReference>
<dbReference type="InterPro" id="IPR008139">
    <property type="entry name" value="SaposinB_dom"/>
</dbReference>
<evidence type="ECO:0000256" key="4">
    <source>
        <dbReference type="ARBA" id="ARBA00040070"/>
    </source>
</evidence>
<dbReference type="Pfam" id="PF04950">
    <property type="entry name" value="RIBIOP_C"/>
    <property type="match status" value="1"/>
</dbReference>
<dbReference type="AlphaFoldDB" id="A0AAF5DEM7"/>
<evidence type="ECO:0000256" key="5">
    <source>
        <dbReference type="SAM" id="SignalP"/>
    </source>
</evidence>
<dbReference type="InterPro" id="IPR039761">
    <property type="entry name" value="Bms1/Tsr1"/>
</dbReference>
<dbReference type="GO" id="GO:0000479">
    <property type="term" value="P:endonucleolytic cleavage of tricistronic rRNA transcript (SSU-rRNA, 5.8S rRNA, LSU-rRNA)"/>
    <property type="evidence" value="ECO:0007669"/>
    <property type="project" value="TreeGrafter"/>
</dbReference>
<reference evidence="8" key="1">
    <citation type="submission" date="2024-02" db="UniProtKB">
        <authorList>
            <consortium name="WormBaseParasite"/>
        </authorList>
    </citation>
    <scope>IDENTIFICATION</scope>
</reference>
<evidence type="ECO:0000256" key="1">
    <source>
        <dbReference type="ARBA" id="ARBA00023157"/>
    </source>
</evidence>
<organism evidence="7 8">
    <name type="scientific">Strongyloides stercoralis</name>
    <name type="common">Threadworm</name>
    <dbReference type="NCBI Taxonomy" id="6248"/>
    <lineage>
        <taxon>Eukaryota</taxon>
        <taxon>Metazoa</taxon>
        <taxon>Ecdysozoa</taxon>
        <taxon>Nematoda</taxon>
        <taxon>Chromadorea</taxon>
        <taxon>Rhabditida</taxon>
        <taxon>Tylenchina</taxon>
        <taxon>Panagrolaimomorpha</taxon>
        <taxon>Strongyloidoidea</taxon>
        <taxon>Strongyloididae</taxon>
        <taxon>Strongyloides</taxon>
    </lineage>
</organism>
<dbReference type="InterPro" id="IPR012948">
    <property type="entry name" value="AARP2CN"/>
</dbReference>
<dbReference type="PANTHER" id="PTHR12858:SF1">
    <property type="entry name" value="PRE-RRNA-PROCESSING PROTEIN TSR1 HOMOLOG"/>
    <property type="match status" value="1"/>
</dbReference>